<reference evidence="2 3" key="2">
    <citation type="journal article" date="2017" name="Genome Biol.">
        <title>New reference genome sequences of hot pepper reveal the massive evolution of plant disease-resistance genes by retroduplication.</title>
        <authorList>
            <person name="Kim S."/>
            <person name="Park J."/>
            <person name="Yeom S.I."/>
            <person name="Kim Y.M."/>
            <person name="Seo E."/>
            <person name="Kim K.T."/>
            <person name="Kim M.S."/>
            <person name="Lee J.M."/>
            <person name="Cheong K."/>
            <person name="Shin H.S."/>
            <person name="Kim S.B."/>
            <person name="Han K."/>
            <person name="Lee J."/>
            <person name="Park M."/>
            <person name="Lee H.A."/>
            <person name="Lee H.Y."/>
            <person name="Lee Y."/>
            <person name="Oh S."/>
            <person name="Lee J.H."/>
            <person name="Choi E."/>
            <person name="Choi E."/>
            <person name="Lee S.E."/>
            <person name="Jeon J."/>
            <person name="Kim H."/>
            <person name="Choi G."/>
            <person name="Song H."/>
            <person name="Lee J."/>
            <person name="Lee S.C."/>
            <person name="Kwon J.K."/>
            <person name="Lee H.Y."/>
            <person name="Koo N."/>
            <person name="Hong Y."/>
            <person name="Kim R.W."/>
            <person name="Kang W.H."/>
            <person name="Huh J.H."/>
            <person name="Kang B.C."/>
            <person name="Yang T.J."/>
            <person name="Lee Y.H."/>
            <person name="Bennetzen J.L."/>
            <person name="Choi D."/>
        </authorList>
    </citation>
    <scope>NUCLEOTIDE SEQUENCE [LARGE SCALE GENOMIC DNA]</scope>
    <source>
        <strain evidence="3">cv. CM334</strain>
    </source>
</reference>
<reference evidence="2 3" key="1">
    <citation type="journal article" date="2014" name="Nat. Genet.">
        <title>Genome sequence of the hot pepper provides insights into the evolution of pungency in Capsicum species.</title>
        <authorList>
            <person name="Kim S."/>
            <person name="Park M."/>
            <person name="Yeom S.I."/>
            <person name="Kim Y.M."/>
            <person name="Lee J.M."/>
            <person name="Lee H.A."/>
            <person name="Seo E."/>
            <person name="Choi J."/>
            <person name="Cheong K."/>
            <person name="Kim K.T."/>
            <person name="Jung K."/>
            <person name="Lee G.W."/>
            <person name="Oh S.K."/>
            <person name="Bae C."/>
            <person name="Kim S.B."/>
            <person name="Lee H.Y."/>
            <person name="Kim S.Y."/>
            <person name="Kim M.S."/>
            <person name="Kang B.C."/>
            <person name="Jo Y.D."/>
            <person name="Yang H.B."/>
            <person name="Jeong H.J."/>
            <person name="Kang W.H."/>
            <person name="Kwon J.K."/>
            <person name="Shin C."/>
            <person name="Lim J.Y."/>
            <person name="Park J.H."/>
            <person name="Huh J.H."/>
            <person name="Kim J.S."/>
            <person name="Kim B.D."/>
            <person name="Cohen O."/>
            <person name="Paran I."/>
            <person name="Suh M.C."/>
            <person name="Lee S.B."/>
            <person name="Kim Y.K."/>
            <person name="Shin Y."/>
            <person name="Noh S.J."/>
            <person name="Park J."/>
            <person name="Seo Y.S."/>
            <person name="Kwon S.Y."/>
            <person name="Kim H.A."/>
            <person name="Park J.M."/>
            <person name="Kim H.J."/>
            <person name="Choi S.B."/>
            <person name="Bosland P.W."/>
            <person name="Reeves G."/>
            <person name="Jo S.H."/>
            <person name="Lee B.W."/>
            <person name="Cho H.T."/>
            <person name="Choi H.S."/>
            <person name="Lee M.S."/>
            <person name="Yu Y."/>
            <person name="Do Choi Y."/>
            <person name="Park B.S."/>
            <person name="van Deynze A."/>
            <person name="Ashrafi H."/>
            <person name="Hill T."/>
            <person name="Kim W.T."/>
            <person name="Pai H.S."/>
            <person name="Ahn H.K."/>
            <person name="Yeam I."/>
            <person name="Giovannoni J.J."/>
            <person name="Rose J.K."/>
            <person name="Sorensen I."/>
            <person name="Lee S.J."/>
            <person name="Kim R.W."/>
            <person name="Choi I.Y."/>
            <person name="Choi B.S."/>
            <person name="Lim J.S."/>
            <person name="Lee Y.H."/>
            <person name="Choi D."/>
        </authorList>
    </citation>
    <scope>NUCLEOTIDE SEQUENCE [LARGE SCALE GENOMIC DNA]</scope>
    <source>
        <strain evidence="3">cv. CM334</strain>
    </source>
</reference>
<dbReference type="PANTHER" id="PTHR36741:SF1">
    <property type="entry name" value="OS07G0100500 PROTEIN"/>
    <property type="match status" value="1"/>
</dbReference>
<organism evidence="2 3">
    <name type="scientific">Capsicum annuum</name>
    <name type="common">Capsicum pepper</name>
    <dbReference type="NCBI Taxonomy" id="4072"/>
    <lineage>
        <taxon>Eukaryota</taxon>
        <taxon>Viridiplantae</taxon>
        <taxon>Streptophyta</taxon>
        <taxon>Embryophyta</taxon>
        <taxon>Tracheophyta</taxon>
        <taxon>Spermatophyta</taxon>
        <taxon>Magnoliopsida</taxon>
        <taxon>eudicotyledons</taxon>
        <taxon>Gunneridae</taxon>
        <taxon>Pentapetalae</taxon>
        <taxon>asterids</taxon>
        <taxon>lamiids</taxon>
        <taxon>Solanales</taxon>
        <taxon>Solanaceae</taxon>
        <taxon>Solanoideae</taxon>
        <taxon>Capsiceae</taxon>
        <taxon>Capsicum</taxon>
    </lineage>
</organism>
<dbReference type="InterPro" id="IPR029071">
    <property type="entry name" value="Ubiquitin-like_domsf"/>
</dbReference>
<feature type="domain" description="UBL3-like ubiquitin" evidence="1">
    <location>
        <begin position="55"/>
        <end position="114"/>
    </location>
</feature>
<dbReference type="EMBL" id="AYRZ02000012">
    <property type="protein sequence ID" value="PHT65481.1"/>
    <property type="molecule type" value="Genomic_DNA"/>
</dbReference>
<dbReference type="Pfam" id="PF13881">
    <property type="entry name" value="Rad60-SLD_2"/>
    <property type="match status" value="1"/>
</dbReference>
<evidence type="ECO:0000313" key="3">
    <source>
        <dbReference type="Proteomes" id="UP000222542"/>
    </source>
</evidence>
<accession>A0A2G2Y7E0</accession>
<dbReference type="PANTHER" id="PTHR36741">
    <property type="entry name" value="OS07G0100500 PROTEIN"/>
    <property type="match status" value="1"/>
</dbReference>
<dbReference type="SUPFAM" id="SSF54236">
    <property type="entry name" value="Ubiquitin-like"/>
    <property type="match status" value="1"/>
</dbReference>
<dbReference type="Proteomes" id="UP000222542">
    <property type="component" value="Unassembled WGS sequence"/>
</dbReference>
<sequence>MFGSGDTNVLQWLLALDLQVMGACRVGERLKPLLKINVSAGAAEDRLLAHLSQEDLVEVKFRLFDGSDVGPFRFSLASTVAMLKDRIVAELPKAILEDATTMVVKRLKDVGAGKEEFEQQMEIVGSIKHKNVVELRAYYYSARVVLLQCSMIHASPLYNKNSLHDMLHFADERSELLTWNARVRVALGTARTIEYVIAV</sequence>
<dbReference type="InterPro" id="IPR011009">
    <property type="entry name" value="Kinase-like_dom_sf"/>
</dbReference>
<comment type="caution">
    <text evidence="2">The sequence shown here is derived from an EMBL/GenBank/DDBJ whole genome shotgun (WGS) entry which is preliminary data.</text>
</comment>
<evidence type="ECO:0000313" key="2">
    <source>
        <dbReference type="EMBL" id="PHT65481.1"/>
    </source>
</evidence>
<evidence type="ECO:0000259" key="1">
    <source>
        <dbReference type="Pfam" id="PF13881"/>
    </source>
</evidence>
<dbReference type="SUPFAM" id="SSF56112">
    <property type="entry name" value="Protein kinase-like (PK-like)"/>
    <property type="match status" value="1"/>
</dbReference>
<dbReference type="InterPro" id="IPR039540">
    <property type="entry name" value="UBL3-like_ubiquitin_dom"/>
</dbReference>
<protein>
    <recommendedName>
        <fullName evidence="1">UBL3-like ubiquitin domain-containing protein</fullName>
    </recommendedName>
</protein>
<dbReference type="AlphaFoldDB" id="A0A2G2Y7E0"/>
<proteinExistence type="predicted"/>
<gene>
    <name evidence="2" type="ORF">T459_29906</name>
</gene>
<name>A0A2G2Y7E0_CAPAN</name>
<dbReference type="Gramene" id="PHT65481">
    <property type="protein sequence ID" value="PHT65481"/>
    <property type="gene ID" value="T459_29906"/>
</dbReference>
<dbReference type="STRING" id="4072.A0A2G2Y7E0"/>
<dbReference type="Gene3D" id="3.10.20.90">
    <property type="entry name" value="Phosphatidylinositol 3-kinase Catalytic Subunit, Chain A, domain 1"/>
    <property type="match status" value="1"/>
</dbReference>
<keyword evidence="3" id="KW-1185">Reference proteome</keyword>